<evidence type="ECO:0000256" key="9">
    <source>
        <dbReference type="PROSITE-ProRule" id="PRU00110"/>
    </source>
</evidence>
<dbReference type="InterPro" id="IPR004105">
    <property type="entry name" value="CheA-like_dim"/>
</dbReference>
<keyword evidence="6 16" id="KW-0418">Kinase</keyword>
<dbReference type="PRINTS" id="PR00344">
    <property type="entry name" value="BCTRLSENSOR"/>
</dbReference>
<evidence type="ECO:0000256" key="11">
    <source>
        <dbReference type="SAM" id="Coils"/>
    </source>
</evidence>
<dbReference type="SUPFAM" id="SSF47226">
    <property type="entry name" value="Histidine-containing phosphotransfer domain, HPT domain"/>
    <property type="match status" value="5"/>
</dbReference>
<evidence type="ECO:0000259" key="13">
    <source>
        <dbReference type="PROSITE" id="PS50110"/>
    </source>
</evidence>
<dbReference type="Pfam" id="PF01627">
    <property type="entry name" value="Hpt"/>
    <property type="match status" value="2"/>
</dbReference>
<dbReference type="SUPFAM" id="SSF50341">
    <property type="entry name" value="CheW-like"/>
    <property type="match status" value="1"/>
</dbReference>
<keyword evidence="5" id="KW-0808">Transferase</keyword>
<dbReference type="Gene3D" id="3.40.50.2300">
    <property type="match status" value="1"/>
</dbReference>
<dbReference type="Gene3D" id="3.30.565.10">
    <property type="entry name" value="Histidine kinase-like ATPase, C-terminal domain"/>
    <property type="match status" value="1"/>
</dbReference>
<feature type="modified residue" description="4-aspartylphosphate" evidence="10">
    <location>
        <position position="1957"/>
    </location>
</feature>
<evidence type="ECO:0000256" key="10">
    <source>
        <dbReference type="PROSITE-ProRule" id="PRU00169"/>
    </source>
</evidence>
<dbReference type="Pfam" id="PF26379">
    <property type="entry name" value="FimL_2nd"/>
    <property type="match status" value="1"/>
</dbReference>
<dbReference type="InterPro" id="IPR003594">
    <property type="entry name" value="HATPase_dom"/>
</dbReference>
<feature type="modified residue" description="Phosphohistidine" evidence="9">
    <location>
        <position position="726"/>
    </location>
</feature>
<dbReference type="InterPro" id="IPR002545">
    <property type="entry name" value="CheW-lke_dom"/>
</dbReference>
<dbReference type="PROSITE" id="PS50894">
    <property type="entry name" value="HPT"/>
    <property type="match status" value="2"/>
</dbReference>
<evidence type="ECO:0000259" key="14">
    <source>
        <dbReference type="PROSITE" id="PS50851"/>
    </source>
</evidence>
<dbReference type="Pfam" id="PF02518">
    <property type="entry name" value="HATPase_c"/>
    <property type="match status" value="1"/>
</dbReference>
<evidence type="ECO:0000256" key="3">
    <source>
        <dbReference type="ARBA" id="ARBA00021495"/>
    </source>
</evidence>
<dbReference type="Gene3D" id="2.30.30.40">
    <property type="entry name" value="SH3 Domains"/>
    <property type="match status" value="1"/>
</dbReference>
<dbReference type="Pfam" id="PF01584">
    <property type="entry name" value="CheW"/>
    <property type="match status" value="1"/>
</dbReference>
<organism evidence="16 17">
    <name type="scientific">Solilutibacter tolerans</name>
    <dbReference type="NCBI Taxonomy" id="1604334"/>
    <lineage>
        <taxon>Bacteria</taxon>
        <taxon>Pseudomonadati</taxon>
        <taxon>Pseudomonadota</taxon>
        <taxon>Gammaproteobacteria</taxon>
        <taxon>Lysobacterales</taxon>
        <taxon>Lysobacteraceae</taxon>
        <taxon>Solilutibacter</taxon>
    </lineage>
</organism>
<dbReference type="SMART" id="SM01231">
    <property type="entry name" value="H-kinase_dim"/>
    <property type="match status" value="1"/>
</dbReference>
<dbReference type="PROSITE" id="PS50851">
    <property type="entry name" value="CHEW"/>
    <property type="match status" value="1"/>
</dbReference>
<dbReference type="Pfam" id="PF02895">
    <property type="entry name" value="H-kinase_dim"/>
    <property type="match status" value="1"/>
</dbReference>
<dbReference type="FunFam" id="3.30.565.10:FF:000016">
    <property type="entry name" value="Chemotaxis protein CheA, putative"/>
    <property type="match status" value="1"/>
</dbReference>
<feature type="domain" description="Histidine kinase" evidence="12">
    <location>
        <begin position="1501"/>
        <end position="1753"/>
    </location>
</feature>
<protein>
    <recommendedName>
        <fullName evidence="3">Chemotaxis protein CheA</fullName>
        <ecNumber evidence="2">2.7.13.3</ecNumber>
    </recommendedName>
</protein>
<evidence type="ECO:0000256" key="1">
    <source>
        <dbReference type="ARBA" id="ARBA00000085"/>
    </source>
</evidence>
<dbReference type="InterPro" id="IPR004358">
    <property type="entry name" value="Sig_transdc_His_kin-like_C"/>
</dbReference>
<dbReference type="InterPro" id="IPR036061">
    <property type="entry name" value="CheW-like_dom_sf"/>
</dbReference>
<keyword evidence="17" id="KW-1185">Reference proteome</keyword>
<comment type="function">
    <text evidence="8">Involved in the transmission of sensory signals from the chemoreceptors to the flagellar motors. CheA is autophosphorylated; it can transfer its phosphate group to either CheB or CheY.</text>
</comment>
<feature type="domain" description="Response regulatory" evidence="13">
    <location>
        <begin position="1908"/>
        <end position="2024"/>
    </location>
</feature>
<dbReference type="PROSITE" id="PS50110">
    <property type="entry name" value="RESPONSE_REGULATORY"/>
    <property type="match status" value="1"/>
</dbReference>
<dbReference type="SUPFAM" id="SSF52172">
    <property type="entry name" value="CheY-like"/>
    <property type="match status" value="1"/>
</dbReference>
<dbReference type="InterPro" id="IPR036890">
    <property type="entry name" value="HATPase_C_sf"/>
</dbReference>
<dbReference type="Gene3D" id="1.20.120.160">
    <property type="entry name" value="HPT domain"/>
    <property type="match status" value="4"/>
</dbReference>
<feature type="domain" description="CheW-like" evidence="14">
    <location>
        <begin position="1755"/>
        <end position="1888"/>
    </location>
</feature>
<dbReference type="CDD" id="cd00088">
    <property type="entry name" value="HPT"/>
    <property type="match status" value="1"/>
</dbReference>
<dbReference type="Pfam" id="PF00072">
    <property type="entry name" value="Response_reg"/>
    <property type="match status" value="1"/>
</dbReference>
<keyword evidence="11" id="KW-0175">Coiled coil</keyword>
<evidence type="ECO:0000256" key="6">
    <source>
        <dbReference type="ARBA" id="ARBA00022777"/>
    </source>
</evidence>
<accession>A0A1N6TXT6</accession>
<dbReference type="InterPro" id="IPR036641">
    <property type="entry name" value="HPT_dom_sf"/>
</dbReference>
<evidence type="ECO:0000259" key="15">
    <source>
        <dbReference type="PROSITE" id="PS50894"/>
    </source>
</evidence>
<dbReference type="Proteomes" id="UP000241788">
    <property type="component" value="Unassembled WGS sequence"/>
</dbReference>
<keyword evidence="4 10" id="KW-0597">Phosphoprotein</keyword>
<dbReference type="PROSITE" id="PS50109">
    <property type="entry name" value="HIS_KIN"/>
    <property type="match status" value="1"/>
</dbReference>
<feature type="domain" description="HPt" evidence="15">
    <location>
        <begin position="1262"/>
        <end position="1366"/>
    </location>
</feature>
<dbReference type="SUPFAM" id="SSF55874">
    <property type="entry name" value="ATPase domain of HSP90 chaperone/DNA topoisomerase II/histidine kinase"/>
    <property type="match status" value="1"/>
</dbReference>
<gene>
    <name evidence="16" type="ORF">SAMN05421546_1494</name>
</gene>
<dbReference type="STRING" id="1604334.SAMN05421546_1494"/>
<dbReference type="InterPro" id="IPR008207">
    <property type="entry name" value="Sig_transdc_His_kin_Hpt_dom"/>
</dbReference>
<evidence type="ECO:0000256" key="5">
    <source>
        <dbReference type="ARBA" id="ARBA00022679"/>
    </source>
</evidence>
<dbReference type="PANTHER" id="PTHR43395:SF8">
    <property type="entry name" value="HISTIDINE KINASE"/>
    <property type="match status" value="1"/>
</dbReference>
<dbReference type="SMART" id="SM00387">
    <property type="entry name" value="HATPase_c"/>
    <property type="match status" value="1"/>
</dbReference>
<dbReference type="PANTHER" id="PTHR43395">
    <property type="entry name" value="SENSOR HISTIDINE KINASE CHEA"/>
    <property type="match status" value="1"/>
</dbReference>
<comment type="catalytic activity">
    <reaction evidence="1">
        <text>ATP + protein L-histidine = ADP + protein N-phospho-L-histidine.</text>
        <dbReference type="EC" id="2.7.13.3"/>
    </reaction>
</comment>
<dbReference type="SMART" id="SM00260">
    <property type="entry name" value="CheW"/>
    <property type="match status" value="1"/>
</dbReference>
<dbReference type="EC" id="2.7.13.3" evidence="2"/>
<name>A0A1N6TXT6_9GAMM</name>
<dbReference type="InterPro" id="IPR058661">
    <property type="entry name" value="FimL_2nd"/>
</dbReference>
<feature type="domain" description="HPt" evidence="15">
    <location>
        <begin position="679"/>
        <end position="783"/>
    </location>
</feature>
<dbReference type="GO" id="GO:0005737">
    <property type="term" value="C:cytoplasm"/>
    <property type="evidence" value="ECO:0007669"/>
    <property type="project" value="InterPro"/>
</dbReference>
<keyword evidence="7" id="KW-0902">Two-component regulatory system</keyword>
<evidence type="ECO:0000313" key="16">
    <source>
        <dbReference type="EMBL" id="SIQ58061.1"/>
    </source>
</evidence>
<dbReference type="InterPro" id="IPR001789">
    <property type="entry name" value="Sig_transdc_resp-reg_receiver"/>
</dbReference>
<feature type="modified residue" description="Phosphohistidine" evidence="9">
    <location>
        <position position="1309"/>
    </location>
</feature>
<dbReference type="InterPro" id="IPR051315">
    <property type="entry name" value="Bact_Chemotaxis_CheA"/>
</dbReference>
<proteinExistence type="predicted"/>
<sequence>MNVLREAIEHATLGWIKPELDATLTQVRQEIEAYAEDAADPARMRLAATLLHQVQGSLKMIELYAPAMVAGEMQDVATAIADGRIENTDDACAVLMRGAVQLPDYLERLQGGHRDIPIVLMPLLNELRASHGMKPVSEVALFSPDLDLEMPGLPQGESGGDAAAHVNTLATIVDGWAQNDALDAAGLHDALQGLSSADAGSEARRLFWVGAELAAAIRDGAVSDTNGLRDAFANVAEESKRIFQGEGAKPTSSLLETTRDLLYQVSTQTARHPSLQRLRETFGLDQQIAPDEEELAHANASLTGRNRALLDTVSAAIKEDVLRIKDALDLHLRTGRQDAEALQPQAEALGRVADTLGMLGLGLARDVVAEQRDVVGAIADGRRAMSEPALLDVAGALLYVDASLDDQVARLGEEAASRPRNDAEGLGASESHQLLDALTREAIANFGDARQGFVAFVETGWDHSQLQEIPRLLDEVGGALRMLELSNVADYVTGIRRYTQTELLDRKRIPGGQQLDTLADALSSVEYYLEALRDQRGGRDEILAITRHSLEALRYWPLPLESEPTETPFFDNEFENAYQQLLDDAHTLRRQPQAEHLVHDSSAPVDAPAIERDVEFDVAEIDVEPGLAPEFAQPAESDQETNIAASVVVEEVEEVEAFEASAAAAVPLSVADGGFDLDNQEIDDEIREIFLEEFEEEIGNLNTLIPAWATSPTDIERLRPIRRVFHTLKGSGRLVGARALGEFSWKVENMLNRVLDETRPASPAVVALVGQAHGVLPALLGALQGVPAKGLDLSGMEAVAERLAGGEEAIYLAPQSQHFEEAVVDADADAVVVETMAEVSPQIIVERVPVLVDDVLLEILGVEVDGHLQTVDRWLADEDAATRVPDRDLLRAVHTMNGAFAMAEVPEITDAIGPAEGWTKRLVAADLPLGAAGVAALGRLSNQIRETVAGLQAQPQLVPRQAELTAEFIALRDGLPEAAAPVVPSLQDDLEAERIEAERVEAERVEAERVEAERIEAERIEAQRIETQRIETERVEADRIETERVEADRIEAERVEAERIEAQRIETQRIETERVEAERVEAERIETERVEAERIEAERVEAERVEAERIEAERIEAERVETERVEAERIEAERVETERVEAQRIEAERVEAERIEAERIEAERIEAERIEANETAEYARLEAQYAEEARLKLEAEQSHQAAQAERLEAERIEAERLAELRRQEHLDLLRLEAERLEAARKAQELAALDVDDEIGPAQPLSIAGLDEDLLDIFIEEGHDLLDHSDGLAAELRADPANREALVALQRDLHTLKGGARMAGLMTMGDLGHSLESLLESVAEGRLELSVDDIPLVENSLDRLHAMLGRVARRRAIHPADALVASLMQRARGENVQAPVAHAVEQTAAIELAELSAPLMRVEDQADTGGRGSQEMVRIRADLLDRLVNYAGEVAIYRSRLEQQLGAFRGAMSEMEQTNTRLRDQLRRLDIETEAQIIARYQREQETTNPTFDPLELDRFSTLQQLSRALGESANDMSSLQGSLEDLTRQYETLLLQQSRVSTELQEGLMRTRMVPVESVLPRLRRVVRQASSDAGKSAQFVLEGAHGELDRNVLDRMLGPIEHLLRNAVAHGIEKSDARGSAGKPEAGEVRLNVRQEGSEVVLVVSDDGAGLDREAIRRRAEERGIVHPDTVLSDAQIDNLILESGFSTSSEVSQLSGRGVGMDVVNNEVRQIGGSLEIASTRGQGSRFTMHLPQTLAVTQAVFVRIGESIFAVPVASVRGVSRVDRDLYNGNEYIHKYGDENYLIHDLGVLLGQAPAKAEGQLQIPVLLVRAGELRVAVGVDQILGNREIVVKPTGPQMASIPGVFGATVMGDGQVRIILDIAPLARRWASQPQVEDEESAEPVQVNTVPLVMVVDDSITMRKVTSRVLGRQGFEVMTAKDGIDALEQMEERVPDLMLLDIEMPRMDGYELATEMKGSARLRQVPIVMITSRTGDKHRQRAFDLGVNRYLGKPYQETELLRNVSELLGMGRDHG</sequence>
<dbReference type="EMBL" id="FTLW01000003">
    <property type="protein sequence ID" value="SIQ58061.1"/>
    <property type="molecule type" value="Genomic_DNA"/>
</dbReference>
<dbReference type="CDD" id="cd17546">
    <property type="entry name" value="REC_hyHK_CKI1_RcsC-like"/>
    <property type="match status" value="1"/>
</dbReference>
<evidence type="ECO:0000256" key="8">
    <source>
        <dbReference type="ARBA" id="ARBA00035100"/>
    </source>
</evidence>
<feature type="coiled-coil region" evidence="11">
    <location>
        <begin position="983"/>
        <end position="1248"/>
    </location>
</feature>
<dbReference type="GO" id="GO:0006935">
    <property type="term" value="P:chemotaxis"/>
    <property type="evidence" value="ECO:0007669"/>
    <property type="project" value="InterPro"/>
</dbReference>
<dbReference type="InterPro" id="IPR005467">
    <property type="entry name" value="His_kinase_dom"/>
</dbReference>
<evidence type="ECO:0000256" key="4">
    <source>
        <dbReference type="ARBA" id="ARBA00022553"/>
    </source>
</evidence>
<dbReference type="InterPro" id="IPR011006">
    <property type="entry name" value="CheY-like_superfamily"/>
</dbReference>
<dbReference type="SMART" id="SM00073">
    <property type="entry name" value="HPT"/>
    <property type="match status" value="2"/>
</dbReference>
<evidence type="ECO:0000259" key="12">
    <source>
        <dbReference type="PROSITE" id="PS50109"/>
    </source>
</evidence>
<dbReference type="GO" id="GO:0000155">
    <property type="term" value="F:phosphorelay sensor kinase activity"/>
    <property type="evidence" value="ECO:0007669"/>
    <property type="project" value="InterPro"/>
</dbReference>
<dbReference type="SMART" id="SM00448">
    <property type="entry name" value="REC"/>
    <property type="match status" value="1"/>
</dbReference>
<evidence type="ECO:0000313" key="17">
    <source>
        <dbReference type="Proteomes" id="UP000241788"/>
    </source>
</evidence>
<reference evidence="17" key="1">
    <citation type="submission" date="2017-01" db="EMBL/GenBank/DDBJ databases">
        <authorList>
            <person name="Varghese N."/>
            <person name="Submissions S."/>
        </authorList>
    </citation>
    <scope>NUCLEOTIDE SEQUENCE [LARGE SCALE GENOMIC DNA]</scope>
    <source>
        <strain evidence="17">UM1</strain>
    </source>
</reference>
<dbReference type="OrthoDB" id="9803176at2"/>
<evidence type="ECO:0000256" key="7">
    <source>
        <dbReference type="ARBA" id="ARBA00023012"/>
    </source>
</evidence>
<evidence type="ECO:0000256" key="2">
    <source>
        <dbReference type="ARBA" id="ARBA00012438"/>
    </source>
</evidence>